<reference evidence="3" key="2">
    <citation type="submission" date="2021-09" db="EMBL/GenBank/DDBJ databases">
        <authorList>
            <person name="Jia N."/>
            <person name="Wang J."/>
            <person name="Shi W."/>
            <person name="Du L."/>
            <person name="Sun Y."/>
            <person name="Zhan W."/>
            <person name="Jiang J."/>
            <person name="Wang Q."/>
            <person name="Zhang B."/>
            <person name="Ji P."/>
            <person name="Sakyi L.B."/>
            <person name="Cui X."/>
            <person name="Yuan T."/>
            <person name="Jiang B."/>
            <person name="Yang W."/>
            <person name="Lam T.T.-Y."/>
            <person name="Chang Q."/>
            <person name="Ding S."/>
            <person name="Wang X."/>
            <person name="Zhu J."/>
            <person name="Ruan X."/>
            <person name="Zhao L."/>
            <person name="Wei J."/>
            <person name="Que T."/>
            <person name="Du C."/>
            <person name="Cheng J."/>
            <person name="Dai P."/>
            <person name="Han X."/>
            <person name="Huang E."/>
            <person name="Gao Y."/>
            <person name="Liu J."/>
            <person name="Shao H."/>
            <person name="Ye R."/>
            <person name="Li L."/>
            <person name="Wei W."/>
            <person name="Wang X."/>
            <person name="Wang C."/>
            <person name="Huo Q."/>
            <person name="Li W."/>
            <person name="Guo W."/>
            <person name="Chen H."/>
            <person name="Chen S."/>
            <person name="Zhou L."/>
            <person name="Zhou L."/>
            <person name="Ni X."/>
            <person name="Tian J."/>
            <person name="Zhou Y."/>
            <person name="Sheng Y."/>
            <person name="Liu T."/>
            <person name="Pan Y."/>
            <person name="Xia L."/>
            <person name="Li J."/>
            <person name="Zhao F."/>
            <person name="Cao W."/>
        </authorList>
    </citation>
    <scope>NUCLEOTIDE SEQUENCE</scope>
    <source>
        <strain evidence="3">Rmic-2018</strain>
        <tissue evidence="3">Larvae</tissue>
    </source>
</reference>
<dbReference type="AlphaFoldDB" id="A0A9J6ETP3"/>
<keyword evidence="1" id="KW-0433">Leucine-rich repeat</keyword>
<gene>
    <name evidence="3" type="ORF">HPB51_015092</name>
</gene>
<dbReference type="Proteomes" id="UP000821866">
    <property type="component" value="Chromosome 10"/>
</dbReference>
<dbReference type="Gene3D" id="3.80.10.10">
    <property type="entry name" value="Ribonuclease Inhibitor"/>
    <property type="match status" value="3"/>
</dbReference>
<dbReference type="PRINTS" id="PR00019">
    <property type="entry name" value="LEURICHRPT"/>
</dbReference>
<dbReference type="InterPro" id="IPR032675">
    <property type="entry name" value="LRR_dom_sf"/>
</dbReference>
<dbReference type="FunFam" id="3.80.10.10:FF:001164">
    <property type="entry name" value="GH01279p"/>
    <property type="match status" value="1"/>
</dbReference>
<dbReference type="InterPro" id="IPR003591">
    <property type="entry name" value="Leu-rich_rpt_typical-subtyp"/>
</dbReference>
<evidence type="ECO:0000313" key="3">
    <source>
        <dbReference type="EMBL" id="KAH8037658.1"/>
    </source>
</evidence>
<evidence type="ECO:0000313" key="4">
    <source>
        <dbReference type="Proteomes" id="UP000821866"/>
    </source>
</evidence>
<keyword evidence="4" id="KW-1185">Reference proteome</keyword>
<dbReference type="InterPro" id="IPR001611">
    <property type="entry name" value="Leu-rich_rpt"/>
</dbReference>
<dbReference type="SMART" id="SM00369">
    <property type="entry name" value="LRR_TYP"/>
    <property type="match status" value="13"/>
</dbReference>
<name>A0A9J6ETP3_RHIMP</name>
<dbReference type="PANTHER" id="PTHR24366:SF96">
    <property type="entry name" value="LEUCINE RICH REPEAT CONTAINING 53"/>
    <property type="match status" value="1"/>
</dbReference>
<dbReference type="Pfam" id="PF13855">
    <property type="entry name" value="LRR_8"/>
    <property type="match status" value="3"/>
</dbReference>
<protein>
    <submittedName>
        <fullName evidence="3">Uncharacterized protein</fullName>
    </submittedName>
</protein>
<dbReference type="PANTHER" id="PTHR24366">
    <property type="entry name" value="IG(IMMUNOGLOBULIN) AND LRR(LEUCINE RICH REPEAT) DOMAINS"/>
    <property type="match status" value="1"/>
</dbReference>
<dbReference type="SUPFAM" id="SSF52058">
    <property type="entry name" value="L domain-like"/>
    <property type="match status" value="2"/>
</dbReference>
<proteinExistence type="predicted"/>
<accession>A0A9J6ETP3</accession>
<organism evidence="3 4">
    <name type="scientific">Rhipicephalus microplus</name>
    <name type="common">Cattle tick</name>
    <name type="synonym">Boophilus microplus</name>
    <dbReference type="NCBI Taxonomy" id="6941"/>
    <lineage>
        <taxon>Eukaryota</taxon>
        <taxon>Metazoa</taxon>
        <taxon>Ecdysozoa</taxon>
        <taxon>Arthropoda</taxon>
        <taxon>Chelicerata</taxon>
        <taxon>Arachnida</taxon>
        <taxon>Acari</taxon>
        <taxon>Parasitiformes</taxon>
        <taxon>Ixodida</taxon>
        <taxon>Ixodoidea</taxon>
        <taxon>Ixodidae</taxon>
        <taxon>Rhipicephalinae</taxon>
        <taxon>Rhipicephalus</taxon>
        <taxon>Boophilus</taxon>
    </lineage>
</organism>
<keyword evidence="2" id="KW-0677">Repeat</keyword>
<reference evidence="3" key="1">
    <citation type="journal article" date="2020" name="Cell">
        <title>Large-Scale Comparative Analyses of Tick Genomes Elucidate Their Genetic Diversity and Vector Capacities.</title>
        <authorList>
            <consortium name="Tick Genome and Microbiome Consortium (TIGMIC)"/>
            <person name="Jia N."/>
            <person name="Wang J."/>
            <person name="Shi W."/>
            <person name="Du L."/>
            <person name="Sun Y."/>
            <person name="Zhan W."/>
            <person name="Jiang J.F."/>
            <person name="Wang Q."/>
            <person name="Zhang B."/>
            <person name="Ji P."/>
            <person name="Bell-Sakyi L."/>
            <person name="Cui X.M."/>
            <person name="Yuan T.T."/>
            <person name="Jiang B.G."/>
            <person name="Yang W.F."/>
            <person name="Lam T.T."/>
            <person name="Chang Q.C."/>
            <person name="Ding S.J."/>
            <person name="Wang X.J."/>
            <person name="Zhu J.G."/>
            <person name="Ruan X.D."/>
            <person name="Zhao L."/>
            <person name="Wei J.T."/>
            <person name="Ye R.Z."/>
            <person name="Que T.C."/>
            <person name="Du C.H."/>
            <person name="Zhou Y.H."/>
            <person name="Cheng J.X."/>
            <person name="Dai P.F."/>
            <person name="Guo W.B."/>
            <person name="Han X.H."/>
            <person name="Huang E.J."/>
            <person name="Li L.F."/>
            <person name="Wei W."/>
            <person name="Gao Y.C."/>
            <person name="Liu J.Z."/>
            <person name="Shao H.Z."/>
            <person name="Wang X."/>
            <person name="Wang C.C."/>
            <person name="Yang T.C."/>
            <person name="Huo Q.B."/>
            <person name="Li W."/>
            <person name="Chen H.Y."/>
            <person name="Chen S.E."/>
            <person name="Zhou L.G."/>
            <person name="Ni X.B."/>
            <person name="Tian J.H."/>
            <person name="Sheng Y."/>
            <person name="Liu T."/>
            <person name="Pan Y.S."/>
            <person name="Xia L.Y."/>
            <person name="Li J."/>
            <person name="Zhao F."/>
            <person name="Cao W.C."/>
        </authorList>
    </citation>
    <scope>NUCLEOTIDE SEQUENCE</scope>
    <source>
        <strain evidence="3">Rmic-2018</strain>
    </source>
</reference>
<sequence>MDSGALTDLPQLRDIDLSFNMLSDFNVQFIVNRNTPNSLRLNLSHNQISRLKLRGGAEDVILNVTSLDLSHNIIESVARHFFWTTRHSLTSLDLSHNFLSTMSVEMASELPRVKFLDLSHNRIARLSPRSFQASSQIHVLLLSHNRLSSLHEEAFSRMARLQVLDLDDNSVAVLPEDAFEETPLVQVSLSRNSLSRPFTKAFAPARATLTSLDLSHNRIKLIAATEFDHISNLEHLNLSSNEILILPGQVFANLSRLVLLDVSRNPLLRVEPGSLDLPVTVMSLDDCNLTSVPDVNAPNLVELSLSSNAIANVSETTFANLGRLRKLDLSSNHVQNIDPALWVHVSDLRSLDVSRNPVRELGSGSFKLLHALRDLDITGLKLVFLDARTLEPLRCLRSVRTNTYSSARAFRLQEMLFQAKALQRLAVQVDEATLSYQIQWAFSKKMLTTTHAQIKELSVSGAKLRSVAADAFEGLHPHGPFTFRIRDCPLLETLPAALLQRWAELPRLSVDLSDNAALSSFVAEDEEEAAALGKGRTEGTAREQRLSHYVSSSFSLRGTPWSCDCRLLWFQRRLLRQRRQQSESTEAGYSAEPRCTVPGSSDRTVAIGELRPNTPHCAGHASSRGNVAATDSLPVCCFVMVTAALQASWLKVY</sequence>
<dbReference type="EMBL" id="JABSTU010000002">
    <property type="protein sequence ID" value="KAH8037658.1"/>
    <property type="molecule type" value="Genomic_DNA"/>
</dbReference>
<comment type="caution">
    <text evidence="3">The sequence shown here is derived from an EMBL/GenBank/DDBJ whole genome shotgun (WGS) entry which is preliminary data.</text>
</comment>
<evidence type="ECO:0000256" key="1">
    <source>
        <dbReference type="ARBA" id="ARBA00022614"/>
    </source>
</evidence>
<dbReference type="VEuPathDB" id="VectorBase:LOC119179383"/>
<dbReference type="PROSITE" id="PS51450">
    <property type="entry name" value="LRR"/>
    <property type="match status" value="2"/>
</dbReference>
<evidence type="ECO:0000256" key="2">
    <source>
        <dbReference type="ARBA" id="ARBA00022737"/>
    </source>
</evidence>